<evidence type="ECO:0000256" key="1">
    <source>
        <dbReference type="SAM" id="Phobius"/>
    </source>
</evidence>
<keyword evidence="1" id="KW-1133">Transmembrane helix</keyword>
<protein>
    <submittedName>
        <fullName evidence="2">Uncharacterized protein</fullName>
    </submittedName>
</protein>
<accession>X1K3P0</accession>
<sequence>MDTILWIIAGPLFVTSLIAYIYVKLRLRPKEGSDLDDYYYEFEDQHPGFAKYTKWSNITFTAVVISMLLLFIAAVI</sequence>
<evidence type="ECO:0000313" key="2">
    <source>
        <dbReference type="EMBL" id="GAH84899.1"/>
    </source>
</evidence>
<feature type="transmembrane region" description="Helical" evidence="1">
    <location>
        <begin position="6"/>
        <end position="23"/>
    </location>
</feature>
<comment type="caution">
    <text evidence="2">The sequence shown here is derived from an EMBL/GenBank/DDBJ whole genome shotgun (WGS) entry which is preliminary data.</text>
</comment>
<name>X1K3P0_9ZZZZ</name>
<feature type="transmembrane region" description="Helical" evidence="1">
    <location>
        <begin position="55"/>
        <end position="75"/>
    </location>
</feature>
<dbReference type="AlphaFoldDB" id="X1K3P0"/>
<organism evidence="2">
    <name type="scientific">marine sediment metagenome</name>
    <dbReference type="NCBI Taxonomy" id="412755"/>
    <lineage>
        <taxon>unclassified sequences</taxon>
        <taxon>metagenomes</taxon>
        <taxon>ecological metagenomes</taxon>
    </lineage>
</organism>
<proteinExistence type="predicted"/>
<keyword evidence="1" id="KW-0812">Transmembrane</keyword>
<reference evidence="2" key="1">
    <citation type="journal article" date="2014" name="Front. Microbiol.">
        <title>High frequency of phylogenetically diverse reductive dehalogenase-homologous genes in deep subseafloor sedimentary metagenomes.</title>
        <authorList>
            <person name="Kawai M."/>
            <person name="Futagami T."/>
            <person name="Toyoda A."/>
            <person name="Takaki Y."/>
            <person name="Nishi S."/>
            <person name="Hori S."/>
            <person name="Arai W."/>
            <person name="Tsubouchi T."/>
            <person name="Morono Y."/>
            <person name="Uchiyama I."/>
            <person name="Ito T."/>
            <person name="Fujiyama A."/>
            <person name="Inagaki F."/>
            <person name="Takami H."/>
        </authorList>
    </citation>
    <scope>NUCLEOTIDE SEQUENCE</scope>
    <source>
        <strain evidence="2">Expedition CK06-06</strain>
    </source>
</reference>
<dbReference type="EMBL" id="BARU01039779">
    <property type="protein sequence ID" value="GAH84899.1"/>
    <property type="molecule type" value="Genomic_DNA"/>
</dbReference>
<keyword evidence="1" id="KW-0472">Membrane</keyword>
<gene>
    <name evidence="2" type="ORF">S03H2_61615</name>
</gene>